<keyword evidence="5" id="KW-0805">Transcription regulation</keyword>
<feature type="region of interest" description="Disordered" evidence="10">
    <location>
        <begin position="1"/>
        <end position="20"/>
    </location>
</feature>
<dbReference type="Pfam" id="PF05699">
    <property type="entry name" value="Dimer_Tnp_hAT"/>
    <property type="match status" value="1"/>
</dbReference>
<evidence type="ECO:0000256" key="3">
    <source>
        <dbReference type="ARBA" id="ARBA00022771"/>
    </source>
</evidence>
<keyword evidence="2" id="KW-0479">Metal-binding</keyword>
<dbReference type="GO" id="GO:0046983">
    <property type="term" value="F:protein dimerization activity"/>
    <property type="evidence" value="ECO:0007669"/>
    <property type="project" value="InterPro"/>
</dbReference>
<keyword evidence="12" id="KW-1185">Reference proteome</keyword>
<evidence type="ECO:0000256" key="2">
    <source>
        <dbReference type="ARBA" id="ARBA00022723"/>
    </source>
</evidence>
<name>A0AB39ZWK3_DROSZ</name>
<dbReference type="SUPFAM" id="SSF53098">
    <property type="entry name" value="Ribonuclease H-like"/>
    <property type="match status" value="1"/>
</dbReference>
<dbReference type="PANTHER" id="PTHR46481:SF10">
    <property type="entry name" value="ZINC FINGER BED DOMAIN-CONTAINING PROTEIN 39"/>
    <property type="match status" value="1"/>
</dbReference>
<feature type="compositionally biased region" description="Basic and acidic residues" evidence="10">
    <location>
        <begin position="1"/>
        <end position="10"/>
    </location>
</feature>
<reference evidence="13" key="1">
    <citation type="submission" date="2025-08" db="UniProtKB">
        <authorList>
            <consortium name="RefSeq"/>
        </authorList>
    </citation>
    <scope>IDENTIFICATION</scope>
</reference>
<comment type="subcellular location">
    <subcellularLocation>
        <location evidence="1">Nucleus</location>
    </subcellularLocation>
</comment>
<evidence type="ECO:0000256" key="5">
    <source>
        <dbReference type="ARBA" id="ARBA00023015"/>
    </source>
</evidence>
<keyword evidence="4" id="KW-0862">Zinc</keyword>
<evidence type="ECO:0000256" key="1">
    <source>
        <dbReference type="ARBA" id="ARBA00004123"/>
    </source>
</evidence>
<keyword evidence="6" id="KW-0238">DNA-binding</keyword>
<protein>
    <submittedName>
        <fullName evidence="13">Zinc finger BED domain-containing protein 4</fullName>
    </submittedName>
</protein>
<organism evidence="12 13">
    <name type="scientific">Drosophila suzukii</name>
    <name type="common">Spotted-wing drosophila fruit fly</name>
    <dbReference type="NCBI Taxonomy" id="28584"/>
    <lineage>
        <taxon>Eukaryota</taxon>
        <taxon>Metazoa</taxon>
        <taxon>Ecdysozoa</taxon>
        <taxon>Arthropoda</taxon>
        <taxon>Hexapoda</taxon>
        <taxon>Insecta</taxon>
        <taxon>Pterygota</taxon>
        <taxon>Neoptera</taxon>
        <taxon>Endopterygota</taxon>
        <taxon>Diptera</taxon>
        <taxon>Brachycera</taxon>
        <taxon>Muscomorpha</taxon>
        <taxon>Ephydroidea</taxon>
        <taxon>Drosophilidae</taxon>
        <taxon>Drosophila</taxon>
        <taxon>Sophophora</taxon>
    </lineage>
</organism>
<dbReference type="SUPFAM" id="SSF57667">
    <property type="entry name" value="beta-beta-alpha zinc fingers"/>
    <property type="match status" value="1"/>
</dbReference>
<dbReference type="SMART" id="SM00614">
    <property type="entry name" value="ZnF_BED"/>
    <property type="match status" value="1"/>
</dbReference>
<dbReference type="AlphaFoldDB" id="A0AB39ZWK3"/>
<dbReference type="GO" id="GO:0009791">
    <property type="term" value="P:post-embryonic development"/>
    <property type="evidence" value="ECO:0007669"/>
    <property type="project" value="UniProtKB-ARBA"/>
</dbReference>
<keyword evidence="7" id="KW-0804">Transcription</keyword>
<evidence type="ECO:0000313" key="12">
    <source>
        <dbReference type="Proteomes" id="UP001652628"/>
    </source>
</evidence>
<evidence type="ECO:0000256" key="8">
    <source>
        <dbReference type="ARBA" id="ARBA00023242"/>
    </source>
</evidence>
<accession>A0AB39ZWK3</accession>
<dbReference type="InterPro" id="IPR052035">
    <property type="entry name" value="ZnF_BED_domain_contain"/>
</dbReference>
<dbReference type="Pfam" id="PF02892">
    <property type="entry name" value="zf-BED"/>
    <property type="match status" value="1"/>
</dbReference>
<dbReference type="Proteomes" id="UP001652628">
    <property type="component" value="Chromosome 2L"/>
</dbReference>
<dbReference type="InterPro" id="IPR008906">
    <property type="entry name" value="HATC_C_dom"/>
</dbReference>
<proteinExistence type="predicted"/>
<sequence length="643" mass="73260">MAARADEPEPLRQNGCPENPQKIVQFRGPGKGVMNKKSNVWQFFYKTSGTVAKCLLCNRNYSRRGRGTTCLRNHLKSKHPPEFLALSGDIKYLDLVKSEISIGSPLHPTAQLELNLHEPDPDPLDTDDISYSLRCDEKMALMLLNHSFEFIEGPGFINLIRVLQPRYLIQSRSYYENILCGNIYRKMQEHLKLQLDLLDAISLSTSLWRGDKGEGLLSLSCTGISRDFKTHRFMLKCEALNYESTSKVACSIRDLVPSLTIEVPKEKTHCIIRDEMTALPGSLPDCSVHRLQMCVRFALQSNELLQNLSSKCKQIVDHFASSKMANDHLKFIQEIRLTRDPCSLVPFDPLQWNSTFKMMTSVIRMKDAISLYCEEYNLVQIYPDEWVEIDLCSKVMQPFEETIKIWSNPSTTTSSVIPLVAALRDSLRTDVHNFVSSVTICSFARKLLEELEMKFSHVTSDIKFLMATYLDPRYKQAFFTEREEHLVANEVLLLLTRAQDDRNGQAPLKIIKVTSSSSLKNESKIDSILDNILTTGPTNNTQQTTTSFACQSQIKNLLYLYNSESRIDRNMDPLMWWKTNIKYSSLYAIVRKFLSAPAASVASESLFRKSAHLYHDMQSGLCSESASKILLIKSNYGNSDIKE</sequence>
<dbReference type="GO" id="GO:0008270">
    <property type="term" value="F:zinc ion binding"/>
    <property type="evidence" value="ECO:0007669"/>
    <property type="project" value="UniProtKB-KW"/>
</dbReference>
<dbReference type="PROSITE" id="PS50808">
    <property type="entry name" value="ZF_BED"/>
    <property type="match status" value="1"/>
</dbReference>
<dbReference type="InterPro" id="IPR003656">
    <property type="entry name" value="Znf_BED"/>
</dbReference>
<gene>
    <name evidence="13" type="primary">LOC108020952</name>
</gene>
<dbReference type="GO" id="GO:0005634">
    <property type="term" value="C:nucleus"/>
    <property type="evidence" value="ECO:0007669"/>
    <property type="project" value="UniProtKB-SubCell"/>
</dbReference>
<evidence type="ECO:0000256" key="9">
    <source>
        <dbReference type="PROSITE-ProRule" id="PRU00027"/>
    </source>
</evidence>
<evidence type="ECO:0000256" key="7">
    <source>
        <dbReference type="ARBA" id="ARBA00023163"/>
    </source>
</evidence>
<dbReference type="GO" id="GO:0003677">
    <property type="term" value="F:DNA binding"/>
    <property type="evidence" value="ECO:0007669"/>
    <property type="project" value="UniProtKB-KW"/>
</dbReference>
<feature type="domain" description="BED-type" evidence="11">
    <location>
        <begin position="35"/>
        <end position="86"/>
    </location>
</feature>
<dbReference type="GeneID" id="108020952"/>
<dbReference type="PANTHER" id="PTHR46481">
    <property type="entry name" value="ZINC FINGER BED DOMAIN-CONTAINING PROTEIN 4"/>
    <property type="match status" value="1"/>
</dbReference>
<evidence type="ECO:0000256" key="6">
    <source>
        <dbReference type="ARBA" id="ARBA00023125"/>
    </source>
</evidence>
<keyword evidence="8" id="KW-0539">Nucleus</keyword>
<dbReference type="InterPro" id="IPR012337">
    <property type="entry name" value="RNaseH-like_sf"/>
</dbReference>
<dbReference type="InterPro" id="IPR036236">
    <property type="entry name" value="Znf_C2H2_sf"/>
</dbReference>
<dbReference type="RefSeq" id="XP_016944883.4">
    <property type="nucleotide sequence ID" value="XM_017089394.4"/>
</dbReference>
<evidence type="ECO:0000313" key="13">
    <source>
        <dbReference type="RefSeq" id="XP_016944883.4"/>
    </source>
</evidence>
<evidence type="ECO:0000256" key="4">
    <source>
        <dbReference type="ARBA" id="ARBA00022833"/>
    </source>
</evidence>
<evidence type="ECO:0000259" key="11">
    <source>
        <dbReference type="PROSITE" id="PS50808"/>
    </source>
</evidence>
<keyword evidence="3 9" id="KW-0863">Zinc-finger</keyword>
<evidence type="ECO:0000256" key="10">
    <source>
        <dbReference type="SAM" id="MobiDB-lite"/>
    </source>
</evidence>